<comment type="caution">
    <text evidence="4">The sequence shown here is derived from an EMBL/GenBank/DDBJ whole genome shotgun (WGS) entry which is preliminary data.</text>
</comment>
<dbReference type="PANTHER" id="PTHR37549">
    <property type="entry name" value="LIPOPROTEIN LPRI"/>
    <property type="match status" value="1"/>
</dbReference>
<evidence type="ECO:0000259" key="3">
    <source>
        <dbReference type="Pfam" id="PF11738"/>
    </source>
</evidence>
<dbReference type="Gene3D" id="1.20.1270.180">
    <property type="match status" value="1"/>
</dbReference>
<feature type="domain" description="Lysozyme inhibitor LprI-like N-terminal" evidence="2">
    <location>
        <begin position="34"/>
        <end position="121"/>
    </location>
</feature>
<dbReference type="InterPro" id="IPR021729">
    <property type="entry name" value="DUF3298"/>
</dbReference>
<dbReference type="PANTHER" id="PTHR37549:SF1">
    <property type="entry name" value="LIPOPROTEIN LPRI"/>
    <property type="match status" value="1"/>
</dbReference>
<reference evidence="5" key="1">
    <citation type="journal article" date="2019" name="Int. J. Syst. Evol. Microbiol.">
        <title>The Global Catalogue of Microorganisms (GCM) 10K type strain sequencing project: providing services to taxonomists for standard genome sequencing and annotation.</title>
        <authorList>
            <consortium name="The Broad Institute Genomics Platform"/>
            <consortium name="The Broad Institute Genome Sequencing Center for Infectious Disease"/>
            <person name="Wu L."/>
            <person name="Ma J."/>
        </authorList>
    </citation>
    <scope>NUCLEOTIDE SEQUENCE [LARGE SCALE GENOMIC DNA]</scope>
    <source>
        <strain evidence="5">CCM 7427</strain>
    </source>
</reference>
<feature type="domain" description="DUF3298" evidence="3">
    <location>
        <begin position="253"/>
        <end position="331"/>
    </location>
</feature>
<protein>
    <submittedName>
        <fullName evidence="4">DUF3298 domain-containing protein</fullName>
    </submittedName>
</protein>
<feature type="chain" id="PRO_5046087570" evidence="1">
    <location>
        <begin position="28"/>
        <end position="348"/>
    </location>
</feature>
<evidence type="ECO:0000313" key="4">
    <source>
        <dbReference type="EMBL" id="MFD2647463.1"/>
    </source>
</evidence>
<feature type="signal peptide" evidence="1">
    <location>
        <begin position="1"/>
        <end position="27"/>
    </location>
</feature>
<proteinExistence type="predicted"/>
<sequence>MNLMRAVPVLLFAGALWPSVGSSSVQAASFDCGAAATPFERAICDSEELSRADEVLAKAFNTALGGLTRAAETALRKDQRAWLDFAQRACTEDAELLESGSYDERGVSCLMDLFNSRVRTLELSRMIDGHRFVFESAHAALPDPMEADDPDSYWKVATHKAAVVLLDGDDPLADAFNAFTRAAAEPHSEVYAGGELEESSDTSMTLAVKSTAGTNRISMTLETYWFGHGAAHGNYANAFVHYFVPEERAVEASDIFAGEDWEAVLVDAAWTALQEQHGEWLQVDSKEDIAEIVVDPARWDLDDGYSLLITFQPYEVSAYAYGAPEVRVPWQDLEAIAAENQQTIRYGW</sequence>
<gene>
    <name evidence="4" type="ORF">ACFSX5_06580</name>
</gene>
<organism evidence="4 5">
    <name type="scientific">Devosia albogilva</name>
    <dbReference type="NCBI Taxonomy" id="429726"/>
    <lineage>
        <taxon>Bacteria</taxon>
        <taxon>Pseudomonadati</taxon>
        <taxon>Pseudomonadota</taxon>
        <taxon>Alphaproteobacteria</taxon>
        <taxon>Hyphomicrobiales</taxon>
        <taxon>Devosiaceae</taxon>
        <taxon>Devosia</taxon>
    </lineage>
</organism>
<dbReference type="EMBL" id="JBHUNP010000001">
    <property type="protein sequence ID" value="MFD2647463.1"/>
    <property type="molecule type" value="Genomic_DNA"/>
</dbReference>
<name>A0ABW5QIR3_9HYPH</name>
<keyword evidence="5" id="KW-1185">Reference proteome</keyword>
<keyword evidence="1" id="KW-0732">Signal</keyword>
<evidence type="ECO:0000259" key="2">
    <source>
        <dbReference type="Pfam" id="PF07007"/>
    </source>
</evidence>
<dbReference type="InterPro" id="IPR009739">
    <property type="entry name" value="LprI-like_N"/>
</dbReference>
<dbReference type="Proteomes" id="UP001597521">
    <property type="component" value="Unassembled WGS sequence"/>
</dbReference>
<dbReference type="InterPro" id="IPR052755">
    <property type="entry name" value="Lysozyme_Inhibitor_LprI"/>
</dbReference>
<evidence type="ECO:0000313" key="5">
    <source>
        <dbReference type="Proteomes" id="UP001597521"/>
    </source>
</evidence>
<dbReference type="Pfam" id="PF11738">
    <property type="entry name" value="DUF3298"/>
    <property type="match status" value="1"/>
</dbReference>
<dbReference type="Pfam" id="PF07007">
    <property type="entry name" value="LprI"/>
    <property type="match status" value="1"/>
</dbReference>
<dbReference type="InterPro" id="IPR037126">
    <property type="entry name" value="PdaC/RsiV-like_sf"/>
</dbReference>
<dbReference type="Gene3D" id="3.90.640.20">
    <property type="entry name" value="Heat-shock cognate protein, ATPase"/>
    <property type="match status" value="1"/>
</dbReference>
<evidence type="ECO:0000256" key="1">
    <source>
        <dbReference type="SAM" id="SignalP"/>
    </source>
</evidence>
<accession>A0ABW5QIR3</accession>
<dbReference type="RefSeq" id="WP_386832488.1">
    <property type="nucleotide sequence ID" value="NZ_JBHUNP010000001.1"/>
</dbReference>